<evidence type="ECO:0000256" key="1">
    <source>
        <dbReference type="ARBA" id="ARBA00023125"/>
    </source>
</evidence>
<evidence type="ECO:0000313" key="4">
    <source>
        <dbReference type="EMBL" id="GHO47021.1"/>
    </source>
</evidence>
<dbReference type="EMBL" id="BNJF01000002">
    <property type="protein sequence ID" value="GHO47021.1"/>
    <property type="molecule type" value="Genomic_DNA"/>
</dbReference>
<proteinExistence type="predicted"/>
<dbReference type="Pfam" id="PF00440">
    <property type="entry name" value="TetR_N"/>
    <property type="match status" value="1"/>
</dbReference>
<accession>A0A8J3MUK9</accession>
<comment type="caution">
    <text evidence="4">The sequence shown here is derived from an EMBL/GenBank/DDBJ whole genome shotgun (WGS) entry which is preliminary data.</text>
</comment>
<evidence type="ECO:0000313" key="5">
    <source>
        <dbReference type="Proteomes" id="UP000612362"/>
    </source>
</evidence>
<reference evidence="4" key="1">
    <citation type="submission" date="2020-10" db="EMBL/GenBank/DDBJ databases">
        <title>Taxonomic study of unclassified bacteria belonging to the class Ktedonobacteria.</title>
        <authorList>
            <person name="Yabe S."/>
            <person name="Wang C.M."/>
            <person name="Zheng Y."/>
            <person name="Sakai Y."/>
            <person name="Cavaletti L."/>
            <person name="Monciardini P."/>
            <person name="Donadio S."/>
        </authorList>
    </citation>
    <scope>NUCLEOTIDE SEQUENCE</scope>
    <source>
        <strain evidence="4">SOSP1-1</strain>
    </source>
</reference>
<name>A0A8J3MUK9_9CHLR</name>
<dbReference type="SUPFAM" id="SSF46689">
    <property type="entry name" value="Homeodomain-like"/>
    <property type="match status" value="1"/>
</dbReference>
<keyword evidence="5" id="KW-1185">Reference proteome</keyword>
<feature type="domain" description="HTH tetR-type" evidence="3">
    <location>
        <begin position="1"/>
        <end position="39"/>
    </location>
</feature>
<gene>
    <name evidence="4" type="ORF">KSX_51840</name>
</gene>
<dbReference type="Gene3D" id="1.10.357.10">
    <property type="entry name" value="Tetracycline Repressor, domain 2"/>
    <property type="match status" value="1"/>
</dbReference>
<protein>
    <recommendedName>
        <fullName evidence="3">HTH tetR-type domain-containing protein</fullName>
    </recommendedName>
</protein>
<dbReference type="PROSITE" id="PS50977">
    <property type="entry name" value="HTH_TETR_2"/>
    <property type="match status" value="1"/>
</dbReference>
<dbReference type="InterPro" id="IPR001647">
    <property type="entry name" value="HTH_TetR"/>
</dbReference>
<dbReference type="InterPro" id="IPR009057">
    <property type="entry name" value="Homeodomain-like_sf"/>
</dbReference>
<dbReference type="AlphaFoldDB" id="A0A8J3MUK9"/>
<dbReference type="Proteomes" id="UP000612362">
    <property type="component" value="Unassembled WGS sequence"/>
</dbReference>
<evidence type="ECO:0000256" key="2">
    <source>
        <dbReference type="PROSITE-ProRule" id="PRU00335"/>
    </source>
</evidence>
<feature type="DNA-binding region" description="H-T-H motif" evidence="2">
    <location>
        <begin position="2"/>
        <end position="21"/>
    </location>
</feature>
<keyword evidence="1 2" id="KW-0238">DNA-binding</keyword>
<organism evidence="4 5">
    <name type="scientific">Ktedonospora formicarum</name>
    <dbReference type="NCBI Taxonomy" id="2778364"/>
    <lineage>
        <taxon>Bacteria</taxon>
        <taxon>Bacillati</taxon>
        <taxon>Chloroflexota</taxon>
        <taxon>Ktedonobacteria</taxon>
        <taxon>Ktedonobacterales</taxon>
        <taxon>Ktedonobacteraceae</taxon>
        <taxon>Ktedonospora</taxon>
    </lineage>
</organism>
<dbReference type="GO" id="GO:0003677">
    <property type="term" value="F:DNA binding"/>
    <property type="evidence" value="ECO:0007669"/>
    <property type="project" value="UniProtKB-UniRule"/>
</dbReference>
<sequence length="49" mass="5701">MTIRDIANRANVNRGTFYAHYLDTCALLDELIYEQFQTLLKKSLSPESH</sequence>
<evidence type="ECO:0000259" key="3">
    <source>
        <dbReference type="PROSITE" id="PS50977"/>
    </source>
</evidence>